<sequence>MMRCCGGGGGRKHLLTININSTTCSAIMTACSAIPTMVLFALLLLLSPVAAACECDAGARTTMLDCSNQGLTALPTGVLRQCPKLRQLDVSDNQLTSLDWTEFPAGEAQLTALETLVLSNNKITRVIGTATQVVLPALTTMDLSYNQLSDMEAAAFQHAVPKLASLDLSNNNLRAVSAAWLQHLPDLEGLSLSANNLTHLNGNPFVHQTRLAQLDLRQNRISVLAAGYFKGLSSLDQLLLSENAIATLPADDVFVGMPVLKGLNLRGNLLHSLNASTFSGSLAASLQELDLSRNRFATTATIVDVLRTLTLLSSIGLAGNRLDAVTAAFIGAMPALTDLSLNSNRITALPANVFASAGPGLRFVDLANNAIPALPENVFRPVRRLTSLRVAGNRITSVPPTVFRGLTHLQGIDLNFNMLTSLHEETFRGLSQLVGLYVNSNRLSALPPTVFQGLPNLKWLFMSNNTFTTIDASLFFNLPALNIILLNHNALTDITGDWLRITNLTTIALHNNNFATVSAPLSALLQHERTQMFSMLHNPSVCVRGLDPDTRAVVLRCDCAEGYFGTSTCTPLSDVVVFRTIFSAQAGIILENKRLQGGEFTADLSNLPSTPEQGPNLFPFNLTLVTSSGGSDTGSDGSDGGNGGVDGDGGSQGPSSATTTTTTTTTAAAVTTSHVTVELPVVLSAFAVQGQVLPDAVDFDAPVPARDVVLDTLAVNQPLPFVDLDVQPNPYIPTNITFAVHGELPAGIANTTRADGWLEGTLLEAGRFDFTIVGTDLFTLESKAVAHVTLAVANCGPSTCLNAGTCVNHNPDTPDDNAFHCQCRSAFAGRFCEKDRAVVSRGVDPARLRDGLIGAAFAAAAVVLLAWWIQRERLKKSYHVFVSYRQATDAPLAERVVRALQACTVDGQPLVVFWDRLSIEVGDNWQLKFLSGVHRSCMFVPIVSNAGVANIERVSVFDSKPDNVLLEYETALSLHRKRRIGIFPLFVQGGGGGGGGGMSSDVGAGMSSDVGSHQVGGGGGGDGGGAMKRGCGAGGGELFNFDYDRFPNGPSKTNKNVPVCETMKQLFAIQGLFVDSERGLSDSDVTTVMSYFTSKVWNGRGHNKQQPRKEQGLGLKRHWHSNASRSRRARGVVGALVTPRNWRRGHGDDGGSAGDGDGSGDAWVGKGVGVDDTVHTTTAPTTTTTTTTLTQPLLADERV</sequence>
<keyword evidence="2" id="KW-0677">Repeat</keyword>
<dbReference type="Gene3D" id="3.40.50.10140">
    <property type="entry name" value="Toll/interleukin-1 receptor homology (TIR) domain"/>
    <property type="match status" value="1"/>
</dbReference>
<comment type="caution">
    <text evidence="3">Lacks conserved residue(s) required for the propagation of feature annotation.</text>
</comment>
<feature type="compositionally biased region" description="Gly residues" evidence="4">
    <location>
        <begin position="1150"/>
        <end position="1159"/>
    </location>
</feature>
<dbReference type="PANTHER" id="PTHR24366:SF96">
    <property type="entry name" value="LEUCINE RICH REPEAT CONTAINING 53"/>
    <property type="match status" value="1"/>
</dbReference>
<feature type="region of interest" description="Disordered" evidence="4">
    <location>
        <begin position="1099"/>
        <end position="1199"/>
    </location>
</feature>
<dbReference type="InterPro" id="IPR032675">
    <property type="entry name" value="LRR_dom_sf"/>
</dbReference>
<dbReference type="SMART" id="SM00364">
    <property type="entry name" value="LRR_BAC"/>
    <property type="match status" value="6"/>
</dbReference>
<dbReference type="InterPro" id="IPR000742">
    <property type="entry name" value="EGF"/>
</dbReference>
<dbReference type="Pfam" id="PF13676">
    <property type="entry name" value="TIR_2"/>
    <property type="match status" value="1"/>
</dbReference>
<evidence type="ECO:0000259" key="5">
    <source>
        <dbReference type="PROSITE" id="PS50026"/>
    </source>
</evidence>
<accession>F2UFH5</accession>
<dbReference type="InParanoid" id="F2UFH5"/>
<dbReference type="OrthoDB" id="1055097at2759"/>
<keyword evidence="3" id="KW-1015">Disulfide bond</keyword>
<gene>
    <name evidence="6" type="ORF">PTSG_06613</name>
</gene>
<dbReference type="KEGG" id="sre:PTSG_06613"/>
<dbReference type="SUPFAM" id="SSF52047">
    <property type="entry name" value="RNI-like"/>
    <property type="match status" value="1"/>
</dbReference>
<proteinExistence type="predicted"/>
<evidence type="ECO:0000256" key="1">
    <source>
        <dbReference type="ARBA" id="ARBA00022614"/>
    </source>
</evidence>
<feature type="domain" description="EGF-like" evidence="5">
    <location>
        <begin position="791"/>
        <end position="833"/>
    </location>
</feature>
<dbReference type="GeneID" id="16072559"/>
<dbReference type="InterPro" id="IPR001611">
    <property type="entry name" value="Leu-rich_rpt"/>
</dbReference>
<feature type="region of interest" description="Disordered" evidence="4">
    <location>
        <begin position="628"/>
        <end position="664"/>
    </location>
</feature>
<dbReference type="AlphaFoldDB" id="F2UFH5"/>
<reference evidence="6" key="1">
    <citation type="submission" date="2009-08" db="EMBL/GenBank/DDBJ databases">
        <title>Annotation of Salpingoeca rosetta.</title>
        <authorList>
            <consortium name="The Broad Institute Genome Sequencing Platform"/>
            <person name="Russ C."/>
            <person name="Cuomo C."/>
            <person name="Burger G."/>
            <person name="Gray M.W."/>
            <person name="Holland P.W.H."/>
            <person name="King N."/>
            <person name="Lang F.B.F."/>
            <person name="Roger A.J."/>
            <person name="Ruiz-Trillo I."/>
            <person name="Young S.K."/>
            <person name="Zeng Q."/>
            <person name="Gargeya S."/>
            <person name="Alvarado L."/>
            <person name="Berlin A."/>
            <person name="Chapman S.B."/>
            <person name="Chen Z."/>
            <person name="Freedman E."/>
            <person name="Gellesch M."/>
            <person name="Goldberg J."/>
            <person name="Griggs A."/>
            <person name="Gujja S."/>
            <person name="Heilman E."/>
            <person name="Heiman D."/>
            <person name="Howarth C."/>
            <person name="Mehta T."/>
            <person name="Neiman D."/>
            <person name="Pearson M."/>
            <person name="Roberts A."/>
            <person name="Saif S."/>
            <person name="Shea T."/>
            <person name="Shenoy N."/>
            <person name="Sisk P."/>
            <person name="Stolte C."/>
            <person name="Sykes S."/>
            <person name="White J."/>
            <person name="Yandava C."/>
            <person name="Haas B."/>
            <person name="Nusbaum C."/>
            <person name="Birren B."/>
        </authorList>
    </citation>
    <scope>NUCLEOTIDE SEQUENCE [LARGE SCALE GENOMIC DNA]</scope>
    <source>
        <strain evidence="6">ATCC 50818</strain>
    </source>
</reference>
<dbReference type="RefSeq" id="XP_004992000.1">
    <property type="nucleotide sequence ID" value="XM_004991943.1"/>
</dbReference>
<dbReference type="Gene3D" id="2.10.25.10">
    <property type="entry name" value="Laminin"/>
    <property type="match status" value="1"/>
</dbReference>
<dbReference type="InterPro" id="IPR000157">
    <property type="entry name" value="TIR_dom"/>
</dbReference>
<dbReference type="InterPro" id="IPR035897">
    <property type="entry name" value="Toll_tir_struct_dom_sf"/>
</dbReference>
<dbReference type="SUPFAM" id="SSF52200">
    <property type="entry name" value="Toll/Interleukin receptor TIR domain"/>
    <property type="match status" value="1"/>
</dbReference>
<dbReference type="Proteomes" id="UP000007799">
    <property type="component" value="Unassembled WGS sequence"/>
</dbReference>
<feature type="compositionally biased region" description="Basic residues" evidence="4">
    <location>
        <begin position="1115"/>
        <end position="1130"/>
    </location>
</feature>
<dbReference type="GO" id="GO:0007165">
    <property type="term" value="P:signal transduction"/>
    <property type="evidence" value="ECO:0007669"/>
    <property type="project" value="InterPro"/>
</dbReference>
<dbReference type="PROSITE" id="PS50026">
    <property type="entry name" value="EGF_3"/>
    <property type="match status" value="1"/>
</dbReference>
<organism evidence="7">
    <name type="scientific">Salpingoeca rosetta (strain ATCC 50818 / BSB-021)</name>
    <dbReference type="NCBI Taxonomy" id="946362"/>
    <lineage>
        <taxon>Eukaryota</taxon>
        <taxon>Choanoflagellata</taxon>
        <taxon>Craspedida</taxon>
        <taxon>Salpingoecidae</taxon>
        <taxon>Salpingoeca</taxon>
    </lineage>
</organism>
<evidence type="ECO:0000313" key="7">
    <source>
        <dbReference type="Proteomes" id="UP000007799"/>
    </source>
</evidence>
<dbReference type="PANTHER" id="PTHR24366">
    <property type="entry name" value="IG(IMMUNOGLOBULIN) AND LRR(LEUCINE RICH REPEAT) DOMAINS"/>
    <property type="match status" value="1"/>
</dbReference>
<evidence type="ECO:0000256" key="4">
    <source>
        <dbReference type="SAM" id="MobiDB-lite"/>
    </source>
</evidence>
<name>F2UFH5_SALR5</name>
<dbReference type="FunFam" id="3.80.10.10:FF:001164">
    <property type="entry name" value="GH01279p"/>
    <property type="match status" value="2"/>
</dbReference>
<evidence type="ECO:0000256" key="3">
    <source>
        <dbReference type="PROSITE-ProRule" id="PRU00076"/>
    </source>
</evidence>
<dbReference type="SUPFAM" id="SSF52058">
    <property type="entry name" value="L domain-like"/>
    <property type="match status" value="1"/>
</dbReference>
<feature type="compositionally biased region" description="Gly residues" evidence="4">
    <location>
        <begin position="637"/>
        <end position="652"/>
    </location>
</feature>
<dbReference type="Gene3D" id="3.80.10.10">
    <property type="entry name" value="Ribonuclease Inhibitor"/>
    <property type="match status" value="3"/>
</dbReference>
<dbReference type="PROSITE" id="PS51257">
    <property type="entry name" value="PROKAR_LIPOPROTEIN"/>
    <property type="match status" value="1"/>
</dbReference>
<dbReference type="eggNOG" id="KOG0619">
    <property type="taxonomic scope" value="Eukaryota"/>
</dbReference>
<dbReference type="SMART" id="SM00369">
    <property type="entry name" value="LRR_TYP"/>
    <property type="match status" value="16"/>
</dbReference>
<keyword evidence="3" id="KW-0245">EGF-like domain</keyword>
<feature type="compositionally biased region" description="Low complexity" evidence="4">
    <location>
        <begin position="1175"/>
        <end position="1190"/>
    </location>
</feature>
<keyword evidence="1" id="KW-0433">Leucine-rich repeat</keyword>
<feature type="disulfide bond" evidence="3">
    <location>
        <begin position="823"/>
        <end position="832"/>
    </location>
</feature>
<dbReference type="PROSITE" id="PS00022">
    <property type="entry name" value="EGF_1"/>
    <property type="match status" value="1"/>
</dbReference>
<protein>
    <recommendedName>
        <fullName evidence="5">EGF-like domain-containing protein</fullName>
    </recommendedName>
</protein>
<feature type="compositionally biased region" description="Low complexity" evidence="4">
    <location>
        <begin position="653"/>
        <end position="664"/>
    </location>
</feature>
<evidence type="ECO:0000256" key="2">
    <source>
        <dbReference type="ARBA" id="ARBA00022737"/>
    </source>
</evidence>
<dbReference type="CDD" id="cd00054">
    <property type="entry name" value="EGF_CA"/>
    <property type="match status" value="1"/>
</dbReference>
<evidence type="ECO:0000313" key="6">
    <source>
        <dbReference type="EMBL" id="EGD75543.1"/>
    </source>
</evidence>
<dbReference type="Pfam" id="PF13855">
    <property type="entry name" value="LRR_8"/>
    <property type="match status" value="3"/>
</dbReference>
<dbReference type="InterPro" id="IPR003591">
    <property type="entry name" value="Leu-rich_rpt_typical-subtyp"/>
</dbReference>
<dbReference type="SUPFAM" id="SSF57196">
    <property type="entry name" value="EGF/Laminin"/>
    <property type="match status" value="1"/>
</dbReference>
<dbReference type="STRING" id="946362.F2UFH5"/>
<dbReference type="EMBL" id="GL832972">
    <property type="protein sequence ID" value="EGD75543.1"/>
    <property type="molecule type" value="Genomic_DNA"/>
</dbReference>
<keyword evidence="7" id="KW-1185">Reference proteome</keyword>